<dbReference type="InterPro" id="IPR012340">
    <property type="entry name" value="NA-bd_OB-fold"/>
</dbReference>
<dbReference type="Gene3D" id="1.20.1440.120">
    <property type="entry name" value="Recombination protein O, C-terminal domain"/>
    <property type="match status" value="1"/>
</dbReference>
<dbReference type="Proteomes" id="UP000233425">
    <property type="component" value="Unassembled WGS sequence"/>
</dbReference>
<dbReference type="Gene3D" id="2.40.50.140">
    <property type="entry name" value="Nucleic acid-binding proteins"/>
    <property type="match status" value="1"/>
</dbReference>
<dbReference type="InterPro" id="IPR003717">
    <property type="entry name" value="RecO"/>
</dbReference>
<dbReference type="HAMAP" id="MF_00201">
    <property type="entry name" value="RecO"/>
    <property type="match status" value="1"/>
</dbReference>
<evidence type="ECO:0000256" key="7">
    <source>
        <dbReference type="HAMAP-Rule" id="MF_00201"/>
    </source>
</evidence>
<evidence type="ECO:0000256" key="6">
    <source>
        <dbReference type="ARBA" id="ARBA00033409"/>
    </source>
</evidence>
<dbReference type="NCBIfam" id="TIGR00613">
    <property type="entry name" value="reco"/>
    <property type="match status" value="1"/>
</dbReference>
<dbReference type="AlphaFoldDB" id="A0A2N0UW37"/>
<proteinExistence type="inferred from homology"/>
<dbReference type="InterPro" id="IPR037278">
    <property type="entry name" value="ARFGAP/RecO"/>
</dbReference>
<evidence type="ECO:0000256" key="1">
    <source>
        <dbReference type="ARBA" id="ARBA00007452"/>
    </source>
</evidence>
<feature type="domain" description="DNA replication/recombination mediator RecO N-terminal" evidence="8">
    <location>
        <begin position="1"/>
        <end position="78"/>
    </location>
</feature>
<name>A0A2N0UW37_9FIRM</name>
<dbReference type="GO" id="GO:0043590">
    <property type="term" value="C:bacterial nucleoid"/>
    <property type="evidence" value="ECO:0007669"/>
    <property type="project" value="TreeGrafter"/>
</dbReference>
<dbReference type="GO" id="GO:0006310">
    <property type="term" value="P:DNA recombination"/>
    <property type="evidence" value="ECO:0007669"/>
    <property type="project" value="UniProtKB-UniRule"/>
</dbReference>
<comment type="function">
    <text evidence="7">Involved in DNA repair and RecF pathway recombination.</text>
</comment>
<keyword evidence="4 7" id="KW-0233">DNA recombination</keyword>
<dbReference type="Pfam" id="PF11967">
    <property type="entry name" value="RecO_N"/>
    <property type="match status" value="1"/>
</dbReference>
<dbReference type="GO" id="GO:0006302">
    <property type="term" value="P:double-strand break repair"/>
    <property type="evidence" value="ECO:0007669"/>
    <property type="project" value="TreeGrafter"/>
</dbReference>
<dbReference type="SUPFAM" id="SSF50249">
    <property type="entry name" value="Nucleic acid-binding proteins"/>
    <property type="match status" value="1"/>
</dbReference>
<dbReference type="RefSeq" id="WP_101028917.1">
    <property type="nucleotide sequence ID" value="NZ_CABMMZ010000041.1"/>
</dbReference>
<evidence type="ECO:0000256" key="4">
    <source>
        <dbReference type="ARBA" id="ARBA00023172"/>
    </source>
</evidence>
<dbReference type="Gene3D" id="6.20.220.20">
    <property type="entry name" value="Recombination protein O, zinc-binding domain"/>
    <property type="match status" value="1"/>
</dbReference>
<evidence type="ECO:0000313" key="9">
    <source>
        <dbReference type="EMBL" id="PKD31222.1"/>
    </source>
</evidence>
<dbReference type="InterPro" id="IPR042242">
    <property type="entry name" value="RecO_C"/>
</dbReference>
<dbReference type="SUPFAM" id="SSF57863">
    <property type="entry name" value="ArfGap/RecO-like zinc finger"/>
    <property type="match status" value="1"/>
</dbReference>
<keyword evidence="10" id="KW-1185">Reference proteome</keyword>
<dbReference type="PANTHER" id="PTHR33991">
    <property type="entry name" value="DNA REPAIR PROTEIN RECO"/>
    <property type="match status" value="1"/>
</dbReference>
<evidence type="ECO:0000313" key="10">
    <source>
        <dbReference type="Proteomes" id="UP000233425"/>
    </source>
</evidence>
<organism evidence="9 10">
    <name type="scientific">Ruminococcus bromii</name>
    <dbReference type="NCBI Taxonomy" id="40518"/>
    <lineage>
        <taxon>Bacteria</taxon>
        <taxon>Bacillati</taxon>
        <taxon>Bacillota</taxon>
        <taxon>Clostridia</taxon>
        <taxon>Eubacteriales</taxon>
        <taxon>Oscillospiraceae</taxon>
        <taxon>Ruminococcus</taxon>
    </lineage>
</organism>
<evidence type="ECO:0000256" key="3">
    <source>
        <dbReference type="ARBA" id="ARBA00022763"/>
    </source>
</evidence>
<keyword evidence="5 7" id="KW-0234">DNA repair</keyword>
<comment type="caution">
    <text evidence="9">The sequence shown here is derived from an EMBL/GenBank/DDBJ whole genome shotgun (WGS) entry which is preliminary data.</text>
</comment>
<comment type="similarity">
    <text evidence="1 7">Belongs to the RecO family.</text>
</comment>
<dbReference type="EMBL" id="NNSR01000041">
    <property type="protein sequence ID" value="PKD31222.1"/>
    <property type="molecule type" value="Genomic_DNA"/>
</dbReference>
<dbReference type="PANTHER" id="PTHR33991:SF1">
    <property type="entry name" value="DNA REPAIR PROTEIN RECO"/>
    <property type="match status" value="1"/>
</dbReference>
<evidence type="ECO:0000259" key="8">
    <source>
        <dbReference type="Pfam" id="PF11967"/>
    </source>
</evidence>
<keyword evidence="3 7" id="KW-0227">DNA damage</keyword>
<dbReference type="Pfam" id="PF02565">
    <property type="entry name" value="RecO_C"/>
    <property type="match status" value="1"/>
</dbReference>
<gene>
    <name evidence="7 9" type="primary">recO</name>
    <name evidence="9" type="ORF">RBATCC27255_00866</name>
</gene>
<sequence length="248" mass="28053">MKFRTEGLIIKEQNIGEQDKLVFALTKSNGVIRAFVKGAKNIKNGKCAAASLLSYSRLTIYKGRESYIIGEAQPIRIFSKLRSDVTKMCLAQYFCELALTICPREQKADSFLSLVLNSLYLLSEDKRSADLIKPCLEMRLASMAGYMPDLRMCRECGEYITPLMYFLPRIGAIECANCRTDMSEPAIALNEGTLTALRHTVYADDDKLFSFALPKDDLVVLNAASESYLKYRFEKDFKTLIFYKTISS</sequence>
<reference evidence="9" key="1">
    <citation type="journal article" date="2018" name="Environ. Microbiol.">
        <title>Sporulation capability and amylosome conservation among diverse human colonic and rumen isolates of the keystone starch-degrader Ruminococcus bromii.</title>
        <authorList>
            <person name="Mukhopadhya I."/>
            <person name="Morais S."/>
            <person name="Laverde-Gomez J."/>
            <person name="Sheridan P.O."/>
            <person name="Walker A.W."/>
            <person name="Kelly W."/>
            <person name="Klieve A.V."/>
            <person name="Ouwerkerk D."/>
            <person name="Duncan S.H."/>
            <person name="Louis P."/>
            <person name="Koropatkin N."/>
            <person name="Cockburn D."/>
            <person name="Kibler R."/>
            <person name="Cooper P.J."/>
            <person name="Sandoval C."/>
            <person name="Crost E."/>
            <person name="Juge N."/>
            <person name="Bayer E.A."/>
            <person name="Flint H.J."/>
        </authorList>
    </citation>
    <scope>NUCLEOTIDE SEQUENCE [LARGE SCALE GENOMIC DNA]</scope>
    <source>
        <strain evidence="9">ATCC 27255</strain>
    </source>
</reference>
<protein>
    <recommendedName>
        <fullName evidence="2 7">DNA repair protein RecO</fullName>
    </recommendedName>
    <alternativeName>
        <fullName evidence="6 7">Recombination protein O</fullName>
    </alternativeName>
</protein>
<evidence type="ECO:0000256" key="5">
    <source>
        <dbReference type="ARBA" id="ARBA00023204"/>
    </source>
</evidence>
<evidence type="ECO:0000256" key="2">
    <source>
        <dbReference type="ARBA" id="ARBA00021310"/>
    </source>
</evidence>
<dbReference type="InterPro" id="IPR022572">
    <property type="entry name" value="DNA_rep/recomb_RecO_N"/>
</dbReference>
<accession>A0A2N0UW37</accession>